<accession>A0ABP6SQP1</accession>
<dbReference type="Proteomes" id="UP001501676">
    <property type="component" value="Unassembled WGS sequence"/>
</dbReference>
<name>A0ABP6SQP1_9ACTN</name>
<sequence>MSAAFDPATVRTVATGLRFPEGPIALDDGSVLFVEIERGTLCRVRPGDTGVEVVADCGGGPNGAAVGPDGKIYVCNNGGLTFTTDDTGIHYPDGLREGNDGGALQRVDLDTGAVEAVFTHSGARRLGAPNDLVFDTSGACYLTDTLYGGLLYADPLSGAIHPVEEGLELPNGIGLSPDGTRLYASETYSGRVHAWDVVGPGKLEGKTLLYSPAERPHGCDGLAVDGAGNVCVASLSASGVTVIAADGTVLTRFVTPTPDSYVTNLCFGPDGRTAYVTSSGRGILYALRWPWPGLRLNFAR</sequence>
<dbReference type="Pfam" id="PF08450">
    <property type="entry name" value="SGL"/>
    <property type="match status" value="1"/>
</dbReference>
<keyword evidence="3" id="KW-1185">Reference proteome</keyword>
<dbReference type="EMBL" id="BAAAYN010000004">
    <property type="protein sequence ID" value="GAA3383014.1"/>
    <property type="molecule type" value="Genomic_DNA"/>
</dbReference>
<proteinExistence type="predicted"/>
<evidence type="ECO:0000313" key="2">
    <source>
        <dbReference type="EMBL" id="GAA3383014.1"/>
    </source>
</evidence>
<comment type="caution">
    <text evidence="2">The sequence shown here is derived from an EMBL/GenBank/DDBJ whole genome shotgun (WGS) entry which is preliminary data.</text>
</comment>
<evidence type="ECO:0000313" key="3">
    <source>
        <dbReference type="Proteomes" id="UP001501676"/>
    </source>
</evidence>
<dbReference type="RefSeq" id="WP_345726490.1">
    <property type="nucleotide sequence ID" value="NZ_BAAAYN010000004.1"/>
</dbReference>
<dbReference type="PANTHER" id="PTHR47572">
    <property type="entry name" value="LIPOPROTEIN-RELATED"/>
    <property type="match status" value="1"/>
</dbReference>
<dbReference type="InterPro" id="IPR011042">
    <property type="entry name" value="6-blade_b-propeller_TolB-like"/>
</dbReference>
<gene>
    <name evidence="2" type="ORF">GCM10020369_07240</name>
</gene>
<dbReference type="Gene3D" id="2.120.10.30">
    <property type="entry name" value="TolB, C-terminal domain"/>
    <property type="match status" value="1"/>
</dbReference>
<dbReference type="InterPro" id="IPR051262">
    <property type="entry name" value="SMP-30/CGR1_Lactonase"/>
</dbReference>
<reference evidence="3" key="1">
    <citation type="journal article" date="2019" name="Int. J. Syst. Evol. Microbiol.">
        <title>The Global Catalogue of Microorganisms (GCM) 10K type strain sequencing project: providing services to taxonomists for standard genome sequencing and annotation.</title>
        <authorList>
            <consortium name="The Broad Institute Genomics Platform"/>
            <consortium name="The Broad Institute Genome Sequencing Center for Infectious Disease"/>
            <person name="Wu L."/>
            <person name="Ma J."/>
        </authorList>
    </citation>
    <scope>NUCLEOTIDE SEQUENCE [LARGE SCALE GENOMIC DNA]</scope>
    <source>
        <strain evidence="3">JCM 9458</strain>
    </source>
</reference>
<organism evidence="2 3">
    <name type="scientific">Cryptosporangium minutisporangium</name>
    <dbReference type="NCBI Taxonomy" id="113569"/>
    <lineage>
        <taxon>Bacteria</taxon>
        <taxon>Bacillati</taxon>
        <taxon>Actinomycetota</taxon>
        <taxon>Actinomycetes</taxon>
        <taxon>Cryptosporangiales</taxon>
        <taxon>Cryptosporangiaceae</taxon>
        <taxon>Cryptosporangium</taxon>
    </lineage>
</organism>
<dbReference type="InterPro" id="IPR013658">
    <property type="entry name" value="SGL"/>
</dbReference>
<protein>
    <submittedName>
        <fullName evidence="2">SMP-30/gluconolactonase/LRE family protein</fullName>
    </submittedName>
</protein>
<dbReference type="SUPFAM" id="SSF63829">
    <property type="entry name" value="Calcium-dependent phosphotriesterase"/>
    <property type="match status" value="1"/>
</dbReference>
<evidence type="ECO:0000259" key="1">
    <source>
        <dbReference type="Pfam" id="PF08450"/>
    </source>
</evidence>
<dbReference type="PANTHER" id="PTHR47572:SF5">
    <property type="entry name" value="BLR2277 PROTEIN"/>
    <property type="match status" value="1"/>
</dbReference>
<feature type="domain" description="SMP-30/Gluconolactonase/LRE-like region" evidence="1">
    <location>
        <begin position="19"/>
        <end position="279"/>
    </location>
</feature>